<feature type="transmembrane region" description="Helical" evidence="1">
    <location>
        <begin position="12"/>
        <end position="35"/>
    </location>
</feature>
<evidence type="ECO:0000313" key="2">
    <source>
        <dbReference type="EMBL" id="CDW47057.1"/>
    </source>
</evidence>
<reference evidence="2" key="1">
    <citation type="submission" date="2014-05" db="EMBL/GenBank/DDBJ databases">
        <authorList>
            <person name="Chronopoulou M."/>
        </authorList>
    </citation>
    <scope>NUCLEOTIDE SEQUENCE</scope>
    <source>
        <tissue evidence="2">Whole organism</tissue>
    </source>
</reference>
<accession>A0A0K2VA57</accession>
<keyword evidence="1" id="KW-0472">Membrane</keyword>
<organism evidence="2">
    <name type="scientific">Lepeophtheirus salmonis</name>
    <name type="common">Salmon louse</name>
    <name type="synonym">Caligus salmonis</name>
    <dbReference type="NCBI Taxonomy" id="72036"/>
    <lineage>
        <taxon>Eukaryota</taxon>
        <taxon>Metazoa</taxon>
        <taxon>Ecdysozoa</taxon>
        <taxon>Arthropoda</taxon>
        <taxon>Crustacea</taxon>
        <taxon>Multicrustacea</taxon>
        <taxon>Hexanauplia</taxon>
        <taxon>Copepoda</taxon>
        <taxon>Siphonostomatoida</taxon>
        <taxon>Caligidae</taxon>
        <taxon>Lepeophtheirus</taxon>
    </lineage>
</organism>
<feature type="transmembrane region" description="Helical" evidence="1">
    <location>
        <begin position="47"/>
        <end position="65"/>
    </location>
</feature>
<dbReference type="EMBL" id="HACA01029696">
    <property type="protein sequence ID" value="CDW47057.1"/>
    <property type="molecule type" value="Transcribed_RNA"/>
</dbReference>
<dbReference type="AlphaFoldDB" id="A0A0K2VA57"/>
<keyword evidence="1" id="KW-1133">Transmembrane helix</keyword>
<sequence length="82" mass="9570">MIHIKGAPRSKLVFTLNAGRSFIAFSYLDIFLYLLRNLFMNILTIPPWNIIALFHRLLLTSFLCYRSALLLRNILANRYGHS</sequence>
<protein>
    <submittedName>
        <fullName evidence="2">Uncharacterized protein</fullName>
    </submittedName>
</protein>
<evidence type="ECO:0000256" key="1">
    <source>
        <dbReference type="SAM" id="Phobius"/>
    </source>
</evidence>
<proteinExistence type="predicted"/>
<name>A0A0K2VA57_LEPSM</name>
<keyword evidence="1" id="KW-0812">Transmembrane</keyword>